<dbReference type="RefSeq" id="WP_096579500.1">
    <property type="nucleotide sequence ID" value="NZ_CAWNJS010000001.1"/>
</dbReference>
<evidence type="ECO:0000313" key="1">
    <source>
        <dbReference type="EMBL" id="BAZ00546.1"/>
    </source>
</evidence>
<keyword evidence="2" id="KW-1185">Reference proteome</keyword>
<name>A0A1Z4N4B5_9CYAN</name>
<reference evidence="1 2" key="1">
    <citation type="submission" date="2017-06" db="EMBL/GenBank/DDBJ databases">
        <title>Genome sequencing of cyanobaciteial culture collection at National Institute for Environmental Studies (NIES).</title>
        <authorList>
            <person name="Hirose Y."/>
            <person name="Shimura Y."/>
            <person name="Fujisawa T."/>
            <person name="Nakamura Y."/>
            <person name="Kawachi M."/>
        </authorList>
    </citation>
    <scope>NUCLEOTIDE SEQUENCE [LARGE SCALE GENOMIC DNA]</scope>
    <source>
        <strain evidence="1 2">NIES-37</strain>
    </source>
</reference>
<accession>A0A1Z4N4B5</accession>
<dbReference type="SUPFAM" id="SSF141571">
    <property type="entry name" value="Pentapeptide repeat-like"/>
    <property type="match status" value="1"/>
</dbReference>
<dbReference type="InterPro" id="IPR001646">
    <property type="entry name" value="5peptide_repeat"/>
</dbReference>
<gene>
    <name evidence="1" type="ORF">NIES37_45410</name>
</gene>
<proteinExistence type="predicted"/>
<dbReference type="PANTHER" id="PTHR14136">
    <property type="entry name" value="BTB_POZ DOMAIN-CONTAINING PROTEIN KCTD9"/>
    <property type="match status" value="1"/>
</dbReference>
<protein>
    <submittedName>
        <fullName evidence="1">Pentapeptide repeat protein</fullName>
    </submittedName>
</protein>
<dbReference type="Proteomes" id="UP000218785">
    <property type="component" value="Chromosome"/>
</dbReference>
<sequence length="165" mass="18535">MLHISTQNIRDRAIHFLEQTPEHRLQILRKLGIARYEFLTQLRLNEANINCIIRFLSNPSQLKFPNLSGADLSNLNLAAVNFIRGNLSGANLQNTILVNADLLFVNFTQADLRNADLSGATLNQTIWLDTLVDECQLGNGTGLSFQQRKDLQLRGARFNTSADDN</sequence>
<dbReference type="AlphaFoldDB" id="A0A1Z4N4B5"/>
<organism evidence="1 2">
    <name type="scientific">Tolypothrix tenuis PCC 7101</name>
    <dbReference type="NCBI Taxonomy" id="231146"/>
    <lineage>
        <taxon>Bacteria</taxon>
        <taxon>Bacillati</taxon>
        <taxon>Cyanobacteriota</taxon>
        <taxon>Cyanophyceae</taxon>
        <taxon>Nostocales</taxon>
        <taxon>Tolypothrichaceae</taxon>
        <taxon>Tolypothrix</taxon>
    </lineage>
</organism>
<dbReference type="Pfam" id="PF00805">
    <property type="entry name" value="Pentapeptide"/>
    <property type="match status" value="1"/>
</dbReference>
<dbReference type="KEGG" id="ttq:NIES37_45410"/>
<evidence type="ECO:0000313" key="2">
    <source>
        <dbReference type="Proteomes" id="UP000218785"/>
    </source>
</evidence>
<dbReference type="EMBL" id="AP018248">
    <property type="protein sequence ID" value="BAZ00546.1"/>
    <property type="molecule type" value="Genomic_DNA"/>
</dbReference>
<dbReference type="InterPro" id="IPR051082">
    <property type="entry name" value="Pentapeptide-BTB/POZ_domain"/>
</dbReference>
<dbReference type="Gene3D" id="2.160.20.80">
    <property type="entry name" value="E3 ubiquitin-protein ligase SopA"/>
    <property type="match status" value="1"/>
</dbReference>
<dbReference type="PANTHER" id="PTHR14136:SF17">
    <property type="entry name" value="BTB_POZ DOMAIN-CONTAINING PROTEIN KCTD9"/>
    <property type="match status" value="1"/>
</dbReference>